<gene>
    <name evidence="2" type="ORF">RRG08_035677</name>
</gene>
<sequence length="82" mass="9263">MYRQHTAVRGKPPRGTAKEKRCEVVTASSFPRPRTWFACLDLGKRDSRVISIYSLSVMGKLMIKKGIPCRGKITLRQSVKAL</sequence>
<proteinExistence type="predicted"/>
<evidence type="ECO:0000313" key="2">
    <source>
        <dbReference type="EMBL" id="KAK3738797.1"/>
    </source>
</evidence>
<keyword evidence="3" id="KW-1185">Reference proteome</keyword>
<feature type="compositionally biased region" description="Basic residues" evidence="1">
    <location>
        <begin position="1"/>
        <end position="12"/>
    </location>
</feature>
<evidence type="ECO:0000256" key="1">
    <source>
        <dbReference type="SAM" id="MobiDB-lite"/>
    </source>
</evidence>
<dbReference type="AlphaFoldDB" id="A0AAE0YBK6"/>
<name>A0AAE0YBK6_9GAST</name>
<evidence type="ECO:0000313" key="3">
    <source>
        <dbReference type="Proteomes" id="UP001283361"/>
    </source>
</evidence>
<feature type="region of interest" description="Disordered" evidence="1">
    <location>
        <begin position="1"/>
        <end position="20"/>
    </location>
</feature>
<reference evidence="2" key="1">
    <citation type="journal article" date="2023" name="G3 (Bethesda)">
        <title>A reference genome for the long-term kleptoplast-retaining sea slug Elysia crispata morphotype clarki.</title>
        <authorList>
            <person name="Eastman K.E."/>
            <person name="Pendleton A.L."/>
            <person name="Shaikh M.A."/>
            <person name="Suttiyut T."/>
            <person name="Ogas R."/>
            <person name="Tomko P."/>
            <person name="Gavelis G."/>
            <person name="Widhalm J.R."/>
            <person name="Wisecaver J.H."/>
        </authorList>
    </citation>
    <scope>NUCLEOTIDE SEQUENCE</scope>
    <source>
        <strain evidence="2">ECLA1</strain>
    </source>
</reference>
<organism evidence="2 3">
    <name type="scientific">Elysia crispata</name>
    <name type="common">lettuce slug</name>
    <dbReference type="NCBI Taxonomy" id="231223"/>
    <lineage>
        <taxon>Eukaryota</taxon>
        <taxon>Metazoa</taxon>
        <taxon>Spiralia</taxon>
        <taxon>Lophotrochozoa</taxon>
        <taxon>Mollusca</taxon>
        <taxon>Gastropoda</taxon>
        <taxon>Heterobranchia</taxon>
        <taxon>Euthyneura</taxon>
        <taxon>Panpulmonata</taxon>
        <taxon>Sacoglossa</taxon>
        <taxon>Placobranchoidea</taxon>
        <taxon>Plakobranchidae</taxon>
        <taxon>Elysia</taxon>
    </lineage>
</organism>
<accession>A0AAE0YBK6</accession>
<dbReference type="EMBL" id="JAWDGP010006574">
    <property type="protein sequence ID" value="KAK3738797.1"/>
    <property type="molecule type" value="Genomic_DNA"/>
</dbReference>
<comment type="caution">
    <text evidence="2">The sequence shown here is derived from an EMBL/GenBank/DDBJ whole genome shotgun (WGS) entry which is preliminary data.</text>
</comment>
<protein>
    <submittedName>
        <fullName evidence="2">Uncharacterized protein</fullName>
    </submittedName>
</protein>
<dbReference type="Proteomes" id="UP001283361">
    <property type="component" value="Unassembled WGS sequence"/>
</dbReference>